<evidence type="ECO:0000313" key="2">
    <source>
        <dbReference type="Proteomes" id="UP000237000"/>
    </source>
</evidence>
<dbReference type="InParanoid" id="A0A2P5FFL8"/>
<dbReference type="EMBL" id="JXTC01000037">
    <property type="protein sequence ID" value="PON96595.1"/>
    <property type="molecule type" value="Genomic_DNA"/>
</dbReference>
<sequence length="93" mass="10645">MVPSDVAESRQIIRYIADEYAHQGTELLYPDSKKQATILVRLEVRVVHLAVVEENEFKLTKVLDVYEVGWLSQNIWKWAASPSSHTVLEGDAY</sequence>
<dbReference type="OrthoDB" id="10299492at2759"/>
<reference evidence="2" key="1">
    <citation type="submission" date="2016-06" db="EMBL/GenBank/DDBJ databases">
        <title>Parallel loss of symbiosis genes in relatives of nitrogen-fixing non-legume Parasponia.</title>
        <authorList>
            <person name="Van Velzen R."/>
            <person name="Holmer R."/>
            <person name="Bu F."/>
            <person name="Rutten L."/>
            <person name="Van Zeijl A."/>
            <person name="Liu W."/>
            <person name="Santuari L."/>
            <person name="Cao Q."/>
            <person name="Sharma T."/>
            <person name="Shen D."/>
            <person name="Roswanjaya Y."/>
            <person name="Wardhani T."/>
            <person name="Kalhor M.S."/>
            <person name="Jansen J."/>
            <person name="Van den Hoogen J."/>
            <person name="Gungor B."/>
            <person name="Hartog M."/>
            <person name="Hontelez J."/>
            <person name="Verver J."/>
            <person name="Yang W.-C."/>
            <person name="Schijlen E."/>
            <person name="Repin R."/>
            <person name="Schilthuizen M."/>
            <person name="Schranz E."/>
            <person name="Heidstra R."/>
            <person name="Miyata K."/>
            <person name="Fedorova E."/>
            <person name="Kohlen W."/>
            <person name="Bisseling T."/>
            <person name="Smit S."/>
            <person name="Geurts R."/>
        </authorList>
    </citation>
    <scope>NUCLEOTIDE SEQUENCE [LARGE SCALE GENOMIC DNA]</scope>
    <source>
        <strain evidence="2">cv. RG33-2</strain>
    </source>
</reference>
<keyword evidence="2" id="KW-1185">Reference proteome</keyword>
<proteinExistence type="predicted"/>
<dbReference type="AlphaFoldDB" id="A0A2P5FFL8"/>
<accession>A0A2P5FFL8</accession>
<organism evidence="1 2">
    <name type="scientific">Trema orientale</name>
    <name type="common">Charcoal tree</name>
    <name type="synonym">Celtis orientalis</name>
    <dbReference type="NCBI Taxonomy" id="63057"/>
    <lineage>
        <taxon>Eukaryota</taxon>
        <taxon>Viridiplantae</taxon>
        <taxon>Streptophyta</taxon>
        <taxon>Embryophyta</taxon>
        <taxon>Tracheophyta</taxon>
        <taxon>Spermatophyta</taxon>
        <taxon>Magnoliopsida</taxon>
        <taxon>eudicotyledons</taxon>
        <taxon>Gunneridae</taxon>
        <taxon>Pentapetalae</taxon>
        <taxon>rosids</taxon>
        <taxon>fabids</taxon>
        <taxon>Rosales</taxon>
        <taxon>Cannabaceae</taxon>
        <taxon>Trema</taxon>
    </lineage>
</organism>
<comment type="caution">
    <text evidence="1">The sequence shown here is derived from an EMBL/GenBank/DDBJ whole genome shotgun (WGS) entry which is preliminary data.</text>
</comment>
<name>A0A2P5FFL8_TREOI</name>
<dbReference type="Proteomes" id="UP000237000">
    <property type="component" value="Unassembled WGS sequence"/>
</dbReference>
<protein>
    <recommendedName>
        <fullName evidence="3">Thioredoxin-like fold containing protein</fullName>
    </recommendedName>
</protein>
<evidence type="ECO:0008006" key="3">
    <source>
        <dbReference type="Google" id="ProtNLM"/>
    </source>
</evidence>
<evidence type="ECO:0000313" key="1">
    <source>
        <dbReference type="EMBL" id="PON96595.1"/>
    </source>
</evidence>
<gene>
    <name evidence="1" type="ORF">TorRG33x02_075760</name>
</gene>